<name>A0A132B9B9_MOLSC</name>
<evidence type="ECO:0000256" key="5">
    <source>
        <dbReference type="ARBA" id="ARBA00022840"/>
    </source>
</evidence>
<keyword evidence="5" id="KW-0067">ATP-binding</keyword>
<dbReference type="Pfam" id="PF14630">
    <property type="entry name" value="ORC5_C"/>
    <property type="match status" value="1"/>
</dbReference>
<organism evidence="10 11">
    <name type="scientific">Mollisia scopiformis</name>
    <name type="common">Conifer needle endophyte fungus</name>
    <name type="synonym">Phialocephala scopiformis</name>
    <dbReference type="NCBI Taxonomy" id="149040"/>
    <lineage>
        <taxon>Eukaryota</taxon>
        <taxon>Fungi</taxon>
        <taxon>Dikarya</taxon>
        <taxon>Ascomycota</taxon>
        <taxon>Pezizomycotina</taxon>
        <taxon>Leotiomycetes</taxon>
        <taxon>Helotiales</taxon>
        <taxon>Mollisiaceae</taxon>
        <taxon>Mollisia</taxon>
    </lineage>
</organism>
<dbReference type="OrthoDB" id="365981at2759"/>
<evidence type="ECO:0000256" key="6">
    <source>
        <dbReference type="ARBA" id="ARBA00023242"/>
    </source>
</evidence>
<keyword evidence="3" id="KW-0235">DNA replication</keyword>
<dbReference type="InterPro" id="IPR047088">
    <property type="entry name" value="ORC5_C"/>
</dbReference>
<evidence type="ECO:0000259" key="9">
    <source>
        <dbReference type="Pfam" id="PF21639"/>
    </source>
</evidence>
<evidence type="ECO:0000259" key="8">
    <source>
        <dbReference type="Pfam" id="PF14630"/>
    </source>
</evidence>
<dbReference type="GO" id="GO:0006270">
    <property type="term" value="P:DNA replication initiation"/>
    <property type="evidence" value="ECO:0007669"/>
    <property type="project" value="TreeGrafter"/>
</dbReference>
<dbReference type="InterPro" id="IPR027417">
    <property type="entry name" value="P-loop_NTPase"/>
</dbReference>
<evidence type="ECO:0000256" key="1">
    <source>
        <dbReference type="ARBA" id="ARBA00004123"/>
    </source>
</evidence>
<dbReference type="RefSeq" id="XP_018063350.1">
    <property type="nucleotide sequence ID" value="XM_018211188.1"/>
</dbReference>
<evidence type="ECO:0000259" key="7">
    <source>
        <dbReference type="Pfam" id="PF13191"/>
    </source>
</evidence>
<comment type="subcellular location">
    <subcellularLocation>
        <location evidence="1">Nucleus</location>
    </subcellularLocation>
</comment>
<dbReference type="InterPro" id="IPR041664">
    <property type="entry name" value="AAA_16"/>
</dbReference>
<feature type="domain" description="Orc1-like AAA ATPase" evidence="7">
    <location>
        <begin position="19"/>
        <end position="182"/>
    </location>
</feature>
<proteinExistence type="inferred from homology"/>
<dbReference type="InParanoid" id="A0A132B9B9"/>
<dbReference type="AlphaFoldDB" id="A0A132B9B9"/>
<dbReference type="GeneID" id="28820914"/>
<dbReference type="EMBL" id="KQ947433">
    <property type="protein sequence ID" value="KUJ08995.1"/>
    <property type="molecule type" value="Genomic_DNA"/>
</dbReference>
<dbReference type="InterPro" id="IPR048866">
    <property type="entry name" value="ORC5_lid"/>
</dbReference>
<dbReference type="PANTHER" id="PTHR12705:SF0">
    <property type="entry name" value="ORIGIN RECOGNITION COMPLEX SUBUNIT 5"/>
    <property type="match status" value="1"/>
</dbReference>
<evidence type="ECO:0000313" key="11">
    <source>
        <dbReference type="Proteomes" id="UP000070700"/>
    </source>
</evidence>
<dbReference type="GO" id="GO:0003688">
    <property type="term" value="F:DNA replication origin binding"/>
    <property type="evidence" value="ECO:0007669"/>
    <property type="project" value="TreeGrafter"/>
</dbReference>
<evidence type="ECO:0000256" key="4">
    <source>
        <dbReference type="ARBA" id="ARBA00022741"/>
    </source>
</evidence>
<gene>
    <name evidence="10" type="ORF">LY89DRAFT_628822</name>
</gene>
<comment type="similarity">
    <text evidence="2">Belongs to the ORC5 family.</text>
</comment>
<keyword evidence="11" id="KW-1185">Reference proteome</keyword>
<accession>A0A132B9B9</accession>
<dbReference type="Pfam" id="PF13191">
    <property type="entry name" value="AAA_16"/>
    <property type="match status" value="1"/>
</dbReference>
<dbReference type="KEGG" id="psco:LY89DRAFT_628822"/>
<dbReference type="Pfam" id="PF21639">
    <property type="entry name" value="ORC5_lid"/>
    <property type="match status" value="1"/>
</dbReference>
<keyword evidence="4" id="KW-0547">Nucleotide-binding</keyword>
<protein>
    <submittedName>
        <fullName evidence="10">Uncharacterized protein</fullName>
    </submittedName>
</protein>
<evidence type="ECO:0000256" key="3">
    <source>
        <dbReference type="ARBA" id="ARBA00022705"/>
    </source>
</evidence>
<reference evidence="10 11" key="1">
    <citation type="submission" date="2015-10" db="EMBL/GenBank/DDBJ databases">
        <title>Full genome of DAOMC 229536 Phialocephala scopiformis, a fungal endophyte of spruce producing the potent anti-insectan compound rugulosin.</title>
        <authorList>
            <consortium name="DOE Joint Genome Institute"/>
            <person name="Walker A.K."/>
            <person name="Frasz S.L."/>
            <person name="Seifert K.A."/>
            <person name="Miller J.D."/>
            <person name="Mondo S.J."/>
            <person name="Labutti K."/>
            <person name="Lipzen A."/>
            <person name="Dockter R."/>
            <person name="Kennedy M."/>
            <person name="Grigoriev I.V."/>
            <person name="Spatafora J.W."/>
        </authorList>
    </citation>
    <scope>NUCLEOTIDE SEQUENCE [LARGE SCALE GENOMIC DNA]</scope>
    <source>
        <strain evidence="10 11">CBS 120377</strain>
    </source>
</reference>
<sequence length="483" mass="53015">MAVLFSLPNEVMLNALCAQFPCRDQQIRSLATLLSVRAAPCRNLVLHGLAATGKSSIAKTVLEYLSKRQTNGYANGSTQHDDDELRYAVIKSAECIGGRHLFEQTISTVSKVIGRSENVGRCENLAQLAVELSKLVENWTASEQDSRQRLVLVFDGIDRQRDAPPTLLPALARLVEIVPNLTTIFIVTSPRPNFLHLPGVPHLEFPAYTKPELLQILALTEPSPVLPQGTKETKDVWTRYSSAIWDSLSKHSGRDILSFRSVCLRLWPRFIRPILDGTLNPSPFSRLMVANRSLFQNDSILVPALVSNPQSTALVPQSQSQSNLQGIAIQLPHISRLLLVASYLASYNPPRTDSTFFMKAALAKRRKKGGGTALSRKPGTAKSRKIARKLLGPQAFVLERMLAIFLAIEEDAGKRKGKAALNGSADVLMAVTTLASLRLLVRMGGPNQDVLDVGTKYKIAIGWEVIRGVARSVGVEVEDYLAD</sequence>
<keyword evidence="6" id="KW-0539">Nucleus</keyword>
<dbReference type="SUPFAM" id="SSF52540">
    <property type="entry name" value="P-loop containing nucleoside triphosphate hydrolases"/>
    <property type="match status" value="1"/>
</dbReference>
<dbReference type="PANTHER" id="PTHR12705">
    <property type="entry name" value="ORIGIN RECOGNITION COMPLEX SUBUNIT 5"/>
    <property type="match status" value="1"/>
</dbReference>
<dbReference type="Gene3D" id="3.40.50.300">
    <property type="entry name" value="P-loop containing nucleotide triphosphate hydrolases"/>
    <property type="match status" value="1"/>
</dbReference>
<dbReference type="Proteomes" id="UP000070700">
    <property type="component" value="Unassembled WGS sequence"/>
</dbReference>
<evidence type="ECO:0000313" key="10">
    <source>
        <dbReference type="EMBL" id="KUJ08995.1"/>
    </source>
</evidence>
<dbReference type="GO" id="GO:0005664">
    <property type="term" value="C:nuclear origin of replication recognition complex"/>
    <property type="evidence" value="ECO:0007669"/>
    <property type="project" value="TreeGrafter"/>
</dbReference>
<feature type="domain" description="ORC5 lid" evidence="9">
    <location>
        <begin position="237"/>
        <end position="296"/>
    </location>
</feature>
<evidence type="ECO:0000256" key="2">
    <source>
        <dbReference type="ARBA" id="ARBA00006269"/>
    </source>
</evidence>
<dbReference type="InterPro" id="IPR020796">
    <property type="entry name" value="ORC5"/>
</dbReference>
<dbReference type="STRING" id="149040.A0A132B9B9"/>
<dbReference type="FunCoup" id="A0A132B9B9">
    <property type="interactions" value="861"/>
</dbReference>
<feature type="domain" description="Origin recognition complex subunit 5 C-terminal" evidence="8">
    <location>
        <begin position="331"/>
        <end position="481"/>
    </location>
</feature>